<dbReference type="AlphaFoldDB" id="A0A4C1TUK1"/>
<evidence type="ECO:0000313" key="1">
    <source>
        <dbReference type="EMBL" id="GBP17695.1"/>
    </source>
</evidence>
<evidence type="ECO:0000313" key="2">
    <source>
        <dbReference type="Proteomes" id="UP000299102"/>
    </source>
</evidence>
<name>A0A4C1TUK1_EUMVA</name>
<sequence>MKALRYYLMEYLEQVRRAGAVMLPTRVQHEIKSTGEMYNTLTGYMPEVRAFAVVSFRPVSGFSARYPISTLEDGDVLLSPLRSRVSESSPFMGGDDHLPTF</sequence>
<protein>
    <submittedName>
        <fullName evidence="1">Uncharacterized protein</fullName>
    </submittedName>
</protein>
<gene>
    <name evidence="1" type="ORF">EVAR_8683_1</name>
</gene>
<dbReference type="EMBL" id="BGZK01000089">
    <property type="protein sequence ID" value="GBP17695.1"/>
    <property type="molecule type" value="Genomic_DNA"/>
</dbReference>
<proteinExistence type="predicted"/>
<dbReference type="Proteomes" id="UP000299102">
    <property type="component" value="Unassembled WGS sequence"/>
</dbReference>
<organism evidence="1 2">
    <name type="scientific">Eumeta variegata</name>
    <name type="common">Bagworm moth</name>
    <name type="synonym">Eumeta japonica</name>
    <dbReference type="NCBI Taxonomy" id="151549"/>
    <lineage>
        <taxon>Eukaryota</taxon>
        <taxon>Metazoa</taxon>
        <taxon>Ecdysozoa</taxon>
        <taxon>Arthropoda</taxon>
        <taxon>Hexapoda</taxon>
        <taxon>Insecta</taxon>
        <taxon>Pterygota</taxon>
        <taxon>Neoptera</taxon>
        <taxon>Endopterygota</taxon>
        <taxon>Lepidoptera</taxon>
        <taxon>Glossata</taxon>
        <taxon>Ditrysia</taxon>
        <taxon>Tineoidea</taxon>
        <taxon>Psychidae</taxon>
        <taxon>Oiketicinae</taxon>
        <taxon>Eumeta</taxon>
    </lineage>
</organism>
<reference evidence="1 2" key="1">
    <citation type="journal article" date="2019" name="Commun. Biol.">
        <title>The bagworm genome reveals a unique fibroin gene that provides high tensile strength.</title>
        <authorList>
            <person name="Kono N."/>
            <person name="Nakamura H."/>
            <person name="Ohtoshi R."/>
            <person name="Tomita M."/>
            <person name="Numata K."/>
            <person name="Arakawa K."/>
        </authorList>
    </citation>
    <scope>NUCLEOTIDE SEQUENCE [LARGE SCALE GENOMIC DNA]</scope>
</reference>
<accession>A0A4C1TUK1</accession>
<keyword evidence="2" id="KW-1185">Reference proteome</keyword>
<comment type="caution">
    <text evidence="1">The sequence shown here is derived from an EMBL/GenBank/DDBJ whole genome shotgun (WGS) entry which is preliminary data.</text>
</comment>